<evidence type="ECO:0000256" key="5">
    <source>
        <dbReference type="ARBA" id="ARBA00022741"/>
    </source>
</evidence>
<dbReference type="GO" id="GO:0002143">
    <property type="term" value="P:tRNA wobble position uridine thiolation"/>
    <property type="evidence" value="ECO:0007669"/>
    <property type="project" value="TreeGrafter"/>
</dbReference>
<keyword evidence="6" id="KW-0833">Ubl conjugation pathway</keyword>
<sequence>MDYALYSRQLILAGFGVEGQRALGEGSCVVVGAGGLGCPALTYLGLSGVGRLTVIDEDVVEVSNLARQSLHDRASVGTPKAVSAKAALGRLAPGVEVRAVVEAVTAANALELLSGHTLIVDCSDNPATRYLLSDAAVVLGVPLVSGAGQQYEGQLAVYNYNGGPCLRCVFPRPPAPQFAPSCADVGILGPVVGTIGTLQALEAVKIIANLAPADAHPHMLLFSALALPPFRSIKLRNRKPDCIAHAATSLDIANTDYIQLCGGPRPDWESLGTQVRDPTHRIPARTLAQNLPGATILDVRPPTEFGICRIEGSINIPLPSLLASPREVLDRALAGSRDRALAGSRNRALDSLSDTATPTTSSSSDSTTPTTTSTSTTTPTTSTPTPHRIYLVCRLGNDSQVAADALREAANADAVRVAAPADAPPASASTSSNVDASTSADADAPTTSAADNAATSTSTANADDPTSTSINAGVPLVSVNTDAPAAATIAEAPAAATIAEAPTTIAEAPTTNAEAPTTNAEAPTTNAEAPTTNAEAPTTIAEAPTTNAGPPGDAPDAQLGAKMAAATGAVSSPATGVVSSPVTGAPPLEIRDLIGGLEIRDLIGGLRAWAREVDPAFPVY</sequence>
<gene>
    <name evidence="10" type="ORF">BD626DRAFT_237501</name>
</gene>
<feature type="compositionally biased region" description="Low complexity" evidence="8">
    <location>
        <begin position="353"/>
        <end position="386"/>
    </location>
</feature>
<comment type="subcellular location">
    <subcellularLocation>
        <location evidence="1">Cytoplasm</location>
        <location evidence="1">Cytosol</location>
    </subcellularLocation>
</comment>
<protein>
    <recommendedName>
        <fullName evidence="9">Rhodanese domain-containing protein</fullName>
    </recommendedName>
</protein>
<accession>A0A550CJG6</accession>
<organism evidence="10 11">
    <name type="scientific">Schizophyllum amplum</name>
    <dbReference type="NCBI Taxonomy" id="97359"/>
    <lineage>
        <taxon>Eukaryota</taxon>
        <taxon>Fungi</taxon>
        <taxon>Dikarya</taxon>
        <taxon>Basidiomycota</taxon>
        <taxon>Agaricomycotina</taxon>
        <taxon>Agaricomycetes</taxon>
        <taxon>Agaricomycetidae</taxon>
        <taxon>Agaricales</taxon>
        <taxon>Schizophyllaceae</taxon>
        <taxon>Schizophyllum</taxon>
    </lineage>
</organism>
<evidence type="ECO:0000256" key="1">
    <source>
        <dbReference type="ARBA" id="ARBA00004514"/>
    </source>
</evidence>
<dbReference type="Proteomes" id="UP000320762">
    <property type="component" value="Unassembled WGS sequence"/>
</dbReference>
<dbReference type="PANTHER" id="PTHR10953:SF102">
    <property type="entry name" value="ADENYLYLTRANSFERASE AND SULFURTRANSFERASE MOCS3"/>
    <property type="match status" value="1"/>
</dbReference>
<dbReference type="AlphaFoldDB" id="A0A550CJG6"/>
<keyword evidence="3" id="KW-0819">tRNA processing</keyword>
<name>A0A550CJG6_9AGAR</name>
<dbReference type="OrthoDB" id="10261062at2759"/>
<evidence type="ECO:0000313" key="11">
    <source>
        <dbReference type="Proteomes" id="UP000320762"/>
    </source>
</evidence>
<keyword evidence="7" id="KW-0067">ATP-binding</keyword>
<dbReference type="InterPro" id="IPR000594">
    <property type="entry name" value="ThiF_NAD_FAD-bd"/>
</dbReference>
<dbReference type="InterPro" id="IPR045886">
    <property type="entry name" value="ThiF/MoeB/HesA"/>
</dbReference>
<dbReference type="CDD" id="cd00757">
    <property type="entry name" value="ThiF_MoeB_HesA_family"/>
    <property type="match status" value="1"/>
</dbReference>
<evidence type="ECO:0000256" key="8">
    <source>
        <dbReference type="SAM" id="MobiDB-lite"/>
    </source>
</evidence>
<dbReference type="EMBL" id="VDMD01000006">
    <property type="protein sequence ID" value="TRM64928.1"/>
    <property type="molecule type" value="Genomic_DNA"/>
</dbReference>
<dbReference type="Gene3D" id="3.40.250.10">
    <property type="entry name" value="Rhodanese-like domain"/>
    <property type="match status" value="1"/>
</dbReference>
<dbReference type="GO" id="GO:0032447">
    <property type="term" value="P:protein urmylation"/>
    <property type="evidence" value="ECO:0007669"/>
    <property type="project" value="TreeGrafter"/>
</dbReference>
<evidence type="ECO:0000256" key="6">
    <source>
        <dbReference type="ARBA" id="ARBA00022786"/>
    </source>
</evidence>
<feature type="domain" description="Rhodanese" evidence="9">
    <location>
        <begin position="290"/>
        <end position="429"/>
    </location>
</feature>
<feature type="region of interest" description="Disordered" evidence="8">
    <location>
        <begin position="418"/>
        <end position="468"/>
    </location>
</feature>
<dbReference type="InterPro" id="IPR035985">
    <property type="entry name" value="Ubiquitin-activating_enz"/>
</dbReference>
<keyword evidence="2" id="KW-0808">Transferase</keyword>
<keyword evidence="11" id="KW-1185">Reference proteome</keyword>
<dbReference type="STRING" id="97359.A0A550CJG6"/>
<dbReference type="Gene3D" id="3.40.50.720">
    <property type="entry name" value="NAD(P)-binding Rossmann-like Domain"/>
    <property type="match status" value="1"/>
</dbReference>
<evidence type="ECO:0000256" key="4">
    <source>
        <dbReference type="ARBA" id="ARBA00022695"/>
    </source>
</evidence>
<dbReference type="GO" id="GO:0004792">
    <property type="term" value="F:thiosulfate-cyanide sulfurtransferase activity"/>
    <property type="evidence" value="ECO:0007669"/>
    <property type="project" value="TreeGrafter"/>
</dbReference>
<dbReference type="PANTHER" id="PTHR10953">
    <property type="entry name" value="UBIQUITIN-ACTIVATING ENZYME E1"/>
    <property type="match status" value="1"/>
</dbReference>
<dbReference type="GO" id="GO:0042292">
    <property type="term" value="F:URM1 activating enzyme activity"/>
    <property type="evidence" value="ECO:0007669"/>
    <property type="project" value="TreeGrafter"/>
</dbReference>
<dbReference type="FunFam" id="3.40.50.720:FF:000033">
    <property type="entry name" value="Adenylyltransferase and sulfurtransferase MOCS3"/>
    <property type="match status" value="1"/>
</dbReference>
<feature type="region of interest" description="Disordered" evidence="8">
    <location>
        <begin position="340"/>
        <end position="386"/>
    </location>
</feature>
<keyword evidence="4" id="KW-0548">Nucleotidyltransferase</keyword>
<feature type="region of interest" description="Disordered" evidence="8">
    <location>
        <begin position="511"/>
        <end position="534"/>
    </location>
</feature>
<keyword evidence="5" id="KW-0547">Nucleotide-binding</keyword>
<dbReference type="InterPro" id="IPR001763">
    <property type="entry name" value="Rhodanese-like_dom"/>
</dbReference>
<dbReference type="SMART" id="SM00450">
    <property type="entry name" value="RHOD"/>
    <property type="match status" value="1"/>
</dbReference>
<comment type="caution">
    <text evidence="10">The sequence shown here is derived from an EMBL/GenBank/DDBJ whole genome shotgun (WGS) entry which is preliminary data.</text>
</comment>
<evidence type="ECO:0000256" key="2">
    <source>
        <dbReference type="ARBA" id="ARBA00022679"/>
    </source>
</evidence>
<dbReference type="GO" id="GO:0005829">
    <property type="term" value="C:cytosol"/>
    <property type="evidence" value="ECO:0007669"/>
    <property type="project" value="UniProtKB-SubCell"/>
</dbReference>
<evidence type="ECO:0000313" key="10">
    <source>
        <dbReference type="EMBL" id="TRM64928.1"/>
    </source>
</evidence>
<evidence type="ECO:0000256" key="7">
    <source>
        <dbReference type="ARBA" id="ARBA00022840"/>
    </source>
</evidence>
<dbReference type="GO" id="GO:0005524">
    <property type="term" value="F:ATP binding"/>
    <property type="evidence" value="ECO:0007669"/>
    <property type="project" value="UniProtKB-KW"/>
</dbReference>
<dbReference type="InterPro" id="IPR036873">
    <property type="entry name" value="Rhodanese-like_dom_sf"/>
</dbReference>
<evidence type="ECO:0000256" key="3">
    <source>
        <dbReference type="ARBA" id="ARBA00022694"/>
    </source>
</evidence>
<proteinExistence type="predicted"/>
<dbReference type="SUPFAM" id="SSF69572">
    <property type="entry name" value="Activating enzymes of the ubiquitin-like proteins"/>
    <property type="match status" value="1"/>
</dbReference>
<evidence type="ECO:0000259" key="9">
    <source>
        <dbReference type="PROSITE" id="PS50206"/>
    </source>
</evidence>
<dbReference type="GO" id="GO:0016779">
    <property type="term" value="F:nucleotidyltransferase activity"/>
    <property type="evidence" value="ECO:0007669"/>
    <property type="project" value="UniProtKB-KW"/>
</dbReference>
<dbReference type="PROSITE" id="PS50206">
    <property type="entry name" value="RHODANESE_3"/>
    <property type="match status" value="2"/>
</dbReference>
<feature type="domain" description="Rhodanese" evidence="9">
    <location>
        <begin position="596"/>
        <end position="618"/>
    </location>
</feature>
<reference evidence="10 11" key="1">
    <citation type="journal article" date="2019" name="New Phytol.">
        <title>Comparative genomics reveals unique wood-decay strategies and fruiting body development in the Schizophyllaceae.</title>
        <authorList>
            <person name="Almasi E."/>
            <person name="Sahu N."/>
            <person name="Krizsan K."/>
            <person name="Balint B."/>
            <person name="Kovacs G.M."/>
            <person name="Kiss B."/>
            <person name="Cseklye J."/>
            <person name="Drula E."/>
            <person name="Henrissat B."/>
            <person name="Nagy I."/>
            <person name="Chovatia M."/>
            <person name="Adam C."/>
            <person name="LaButti K."/>
            <person name="Lipzen A."/>
            <person name="Riley R."/>
            <person name="Grigoriev I.V."/>
            <person name="Nagy L.G."/>
        </authorList>
    </citation>
    <scope>NUCLEOTIDE SEQUENCE [LARGE SCALE GENOMIC DNA]</scope>
    <source>
        <strain evidence="10 11">NL-1724</strain>
    </source>
</reference>
<dbReference type="Pfam" id="PF00899">
    <property type="entry name" value="ThiF"/>
    <property type="match status" value="1"/>
</dbReference>